<keyword evidence="3" id="KW-0804">Transcription</keyword>
<dbReference type="GO" id="GO:0003677">
    <property type="term" value="F:DNA binding"/>
    <property type="evidence" value="ECO:0007669"/>
    <property type="project" value="UniProtKB-KW"/>
</dbReference>
<evidence type="ECO:0000256" key="1">
    <source>
        <dbReference type="ARBA" id="ARBA00023015"/>
    </source>
</evidence>
<name>A0A645FBI5_9ZZZZ</name>
<proteinExistence type="predicted"/>
<evidence type="ECO:0000313" key="4">
    <source>
        <dbReference type="EMBL" id="MPN11627.1"/>
    </source>
</evidence>
<keyword evidence="1" id="KW-0805">Transcription regulation</keyword>
<reference evidence="4" key="1">
    <citation type="submission" date="2019-08" db="EMBL/GenBank/DDBJ databases">
        <authorList>
            <person name="Kucharzyk K."/>
            <person name="Murdoch R.W."/>
            <person name="Higgins S."/>
            <person name="Loffler F."/>
        </authorList>
    </citation>
    <scope>NUCLEOTIDE SEQUENCE</scope>
</reference>
<sequence length="67" mass="7781">MIFESMKIVRDVQNSKMSEYIVKTTVYNSEMEHRCIFDAIKKGLPDEAANAMYAHLSAVIERFRSVH</sequence>
<dbReference type="AlphaFoldDB" id="A0A645FBI5"/>
<dbReference type="Gene3D" id="1.20.120.530">
    <property type="entry name" value="GntR ligand-binding domain-like"/>
    <property type="match status" value="1"/>
</dbReference>
<organism evidence="4">
    <name type="scientific">bioreactor metagenome</name>
    <dbReference type="NCBI Taxonomy" id="1076179"/>
    <lineage>
        <taxon>unclassified sequences</taxon>
        <taxon>metagenomes</taxon>
        <taxon>ecological metagenomes</taxon>
    </lineage>
</organism>
<accession>A0A645FBI5</accession>
<comment type="caution">
    <text evidence="4">The sequence shown here is derived from an EMBL/GenBank/DDBJ whole genome shotgun (WGS) entry which is preliminary data.</text>
</comment>
<protein>
    <submittedName>
        <fullName evidence="4">Uncharacterized protein</fullName>
    </submittedName>
</protein>
<evidence type="ECO:0000256" key="3">
    <source>
        <dbReference type="ARBA" id="ARBA00023163"/>
    </source>
</evidence>
<evidence type="ECO:0000256" key="2">
    <source>
        <dbReference type="ARBA" id="ARBA00023125"/>
    </source>
</evidence>
<gene>
    <name evidence="4" type="ORF">SDC9_158931</name>
</gene>
<keyword evidence="2" id="KW-0238">DNA-binding</keyword>
<dbReference type="EMBL" id="VSSQ01057860">
    <property type="protein sequence ID" value="MPN11627.1"/>
    <property type="molecule type" value="Genomic_DNA"/>
</dbReference>
<dbReference type="InterPro" id="IPR008920">
    <property type="entry name" value="TF_FadR/GntR_C"/>
</dbReference>
<dbReference type="SUPFAM" id="SSF48008">
    <property type="entry name" value="GntR ligand-binding domain-like"/>
    <property type="match status" value="1"/>
</dbReference>